<sequence>MSEPAPQQSDRTQSGTGQSTSHSPRKPRLSAARHGATDLQSRKQKDDNTFDHWVQMSEDHFRGVISTESMLDSMPKPSLETPKFIRTMVELGQPSLDEAWKSREALSAHNAALDPTPREHADKRKPRRRNEQTLLDEMTEYFSAIVQAFPDKHKPEFRDTHMRLIPNADDPADHDTAPDLIALRPRDLSKAPLVPASEVPLIWRNIGFVAEFKDSLSFVVKRSASEMQAALDAEQTNDPGEPGHSAAENEEGEEDGQAGDEKDDNDADDNDADDDDADDDADDDEEVAEIEDEIVVEEDIDPQAEEDDDDQGTGGEVDEKEVRKDPMRYRLTRGRKGREAYVQLAKSARNMLLASGGCHIYLLSVVGKAAHIVRYDNSGWTVTPPIHWKEDNTILPRFFLRLYNPPKAPRFGPGRILGDDFTINPLTKAQRKKLKSALARKKSGYASRLAATEGNLTRHSVSMITVQFVDGPAGERQHKLVRCLTFGKPLWVSHGLFGRATKVIRVILECDLKDPDPTIYALKDSWRQGCRRPEVDYYDVLAHYRKQNPHVLAALKIGSVAECHGSLDLSLTLPMKLQAAEKWNGKWDAQSHRTSSIDRLSKEARNILVRYHTRTLLSPIGLRTEKFGCVKDVVQVIYDALTQAWLAHRAGVRHRDVSNGNVLVDEILKTGFLLDYDYAEFTPEGFDAFTELSKDRARNDEHLYQDINKSLKEITGTPPFLALDLAFNKDVTHEHYHDIESFYWLLIWIILRHTTPQFHGHQQNKFAALFGFDSADKKKLWITDYQVVGPPDSPLRSLTLEWVKLVQEQNRVAVPILNNPPTASFAIPSLGEDDESFAPVEEPPVETAKPAMKMDFRAVVTLVGGWLAQKGWDAMPNDRWVKYTPPYTQKLTTVTQNDTRALNAIFTRESISGPTALGSIPQDRGSKRQARDTREGTSSKRRKAQGQDERIGRDAARDVIE</sequence>
<feature type="compositionally biased region" description="Basic and acidic residues" evidence="1">
    <location>
        <begin position="924"/>
        <end position="938"/>
    </location>
</feature>
<dbReference type="Proteomes" id="UP001295794">
    <property type="component" value="Unassembled WGS sequence"/>
</dbReference>
<feature type="compositionally biased region" description="Basic and acidic residues" evidence="1">
    <location>
        <begin position="40"/>
        <end position="50"/>
    </location>
</feature>
<feature type="region of interest" description="Disordered" evidence="1">
    <location>
        <begin position="108"/>
        <end position="130"/>
    </location>
</feature>
<dbReference type="InterPro" id="IPR011009">
    <property type="entry name" value="Kinase-like_dom_sf"/>
</dbReference>
<evidence type="ECO:0000313" key="4">
    <source>
        <dbReference type="Proteomes" id="UP001295794"/>
    </source>
</evidence>
<organism evidence="3 4">
    <name type="scientific">Mycena citricolor</name>
    <dbReference type="NCBI Taxonomy" id="2018698"/>
    <lineage>
        <taxon>Eukaryota</taxon>
        <taxon>Fungi</taxon>
        <taxon>Dikarya</taxon>
        <taxon>Basidiomycota</taxon>
        <taxon>Agaricomycotina</taxon>
        <taxon>Agaricomycetes</taxon>
        <taxon>Agaricomycetidae</taxon>
        <taxon>Agaricales</taxon>
        <taxon>Marasmiineae</taxon>
        <taxon>Mycenaceae</taxon>
        <taxon>Mycena</taxon>
    </lineage>
</organism>
<evidence type="ECO:0000256" key="1">
    <source>
        <dbReference type="SAM" id="MobiDB-lite"/>
    </source>
</evidence>
<reference evidence="3" key="1">
    <citation type="submission" date="2023-11" db="EMBL/GenBank/DDBJ databases">
        <authorList>
            <person name="De Vega J J."/>
            <person name="De Vega J J."/>
        </authorList>
    </citation>
    <scope>NUCLEOTIDE SEQUENCE</scope>
</reference>
<dbReference type="EMBL" id="CAVNYO010000441">
    <property type="protein sequence ID" value="CAK5280982.1"/>
    <property type="molecule type" value="Genomic_DNA"/>
</dbReference>
<feature type="compositionally biased region" description="Acidic residues" evidence="1">
    <location>
        <begin position="248"/>
        <end position="319"/>
    </location>
</feature>
<proteinExistence type="predicted"/>
<accession>A0AAD2HVK7</accession>
<protein>
    <recommendedName>
        <fullName evidence="2">Fungal-type protein kinase domain-containing protein</fullName>
    </recommendedName>
</protein>
<dbReference type="InterPro" id="IPR040976">
    <property type="entry name" value="Pkinase_fungal"/>
</dbReference>
<feature type="compositionally biased region" description="Low complexity" evidence="1">
    <location>
        <begin position="7"/>
        <end position="21"/>
    </location>
</feature>
<evidence type="ECO:0000313" key="3">
    <source>
        <dbReference type="EMBL" id="CAK5280982.1"/>
    </source>
</evidence>
<feature type="compositionally biased region" description="Basic and acidic residues" evidence="1">
    <location>
        <begin position="945"/>
        <end position="961"/>
    </location>
</feature>
<dbReference type="SUPFAM" id="SSF56112">
    <property type="entry name" value="Protein kinase-like (PK-like)"/>
    <property type="match status" value="1"/>
</dbReference>
<dbReference type="PANTHER" id="PTHR38248:SF2">
    <property type="entry name" value="FUNK1 11"/>
    <property type="match status" value="1"/>
</dbReference>
<feature type="domain" description="Fungal-type protein kinase" evidence="2">
    <location>
        <begin position="464"/>
        <end position="750"/>
    </location>
</feature>
<dbReference type="AlphaFoldDB" id="A0AAD2HVK7"/>
<comment type="caution">
    <text evidence="3">The sequence shown here is derived from an EMBL/GenBank/DDBJ whole genome shotgun (WGS) entry which is preliminary data.</text>
</comment>
<dbReference type="Pfam" id="PF17667">
    <property type="entry name" value="Pkinase_fungal"/>
    <property type="match status" value="1"/>
</dbReference>
<feature type="region of interest" description="Disordered" evidence="1">
    <location>
        <begin position="1"/>
        <end position="54"/>
    </location>
</feature>
<dbReference type="Gene3D" id="1.10.510.10">
    <property type="entry name" value="Transferase(Phosphotransferase) domain 1"/>
    <property type="match status" value="1"/>
</dbReference>
<feature type="region of interest" description="Disordered" evidence="1">
    <location>
        <begin position="913"/>
        <end position="961"/>
    </location>
</feature>
<evidence type="ECO:0000259" key="2">
    <source>
        <dbReference type="Pfam" id="PF17667"/>
    </source>
</evidence>
<dbReference type="PANTHER" id="PTHR38248">
    <property type="entry name" value="FUNK1 6"/>
    <property type="match status" value="1"/>
</dbReference>
<gene>
    <name evidence="3" type="ORF">MYCIT1_LOCUS31768</name>
</gene>
<feature type="region of interest" description="Disordered" evidence="1">
    <location>
        <begin position="231"/>
        <end position="328"/>
    </location>
</feature>
<name>A0AAD2HVK7_9AGAR</name>
<keyword evidence="4" id="KW-1185">Reference proteome</keyword>